<feature type="non-terminal residue" evidence="2">
    <location>
        <position position="87"/>
    </location>
</feature>
<organism evidence="2 3">
    <name type="scientific">Nesidiocoris tenuis</name>
    <dbReference type="NCBI Taxonomy" id="355587"/>
    <lineage>
        <taxon>Eukaryota</taxon>
        <taxon>Metazoa</taxon>
        <taxon>Ecdysozoa</taxon>
        <taxon>Arthropoda</taxon>
        <taxon>Hexapoda</taxon>
        <taxon>Insecta</taxon>
        <taxon>Pterygota</taxon>
        <taxon>Neoptera</taxon>
        <taxon>Paraneoptera</taxon>
        <taxon>Hemiptera</taxon>
        <taxon>Heteroptera</taxon>
        <taxon>Panheteroptera</taxon>
        <taxon>Cimicomorpha</taxon>
        <taxon>Miridae</taxon>
        <taxon>Dicyphina</taxon>
        <taxon>Nesidiocoris</taxon>
    </lineage>
</organism>
<gene>
    <name evidence="2" type="ORF">NTEN_LOCUS19595</name>
</gene>
<dbReference type="AlphaFoldDB" id="A0A6H5HG93"/>
<protein>
    <submittedName>
        <fullName evidence="2">Uncharacterized protein</fullName>
    </submittedName>
</protein>
<feature type="compositionally biased region" description="Basic and acidic residues" evidence="1">
    <location>
        <begin position="75"/>
        <end position="87"/>
    </location>
</feature>
<sequence>MPRIVLRFILHFVAQKPSRVKGKSTELTKGETTSGRKSTERRGNRSKADSEQDAHASDENQENRDLSLEIQLIPERVREKNEKRGST</sequence>
<name>A0A6H5HG93_9HEMI</name>
<accession>A0A6H5HG93</accession>
<keyword evidence="3" id="KW-1185">Reference proteome</keyword>
<evidence type="ECO:0000313" key="2">
    <source>
        <dbReference type="EMBL" id="CAB0015247.1"/>
    </source>
</evidence>
<reference evidence="2 3" key="1">
    <citation type="submission" date="2020-02" db="EMBL/GenBank/DDBJ databases">
        <authorList>
            <person name="Ferguson B K."/>
        </authorList>
    </citation>
    <scope>NUCLEOTIDE SEQUENCE [LARGE SCALE GENOMIC DNA]</scope>
</reference>
<dbReference type="EMBL" id="CADCXU010028829">
    <property type="protein sequence ID" value="CAB0015247.1"/>
    <property type="molecule type" value="Genomic_DNA"/>
</dbReference>
<feature type="region of interest" description="Disordered" evidence="1">
    <location>
        <begin position="17"/>
        <end position="87"/>
    </location>
</feature>
<evidence type="ECO:0000256" key="1">
    <source>
        <dbReference type="SAM" id="MobiDB-lite"/>
    </source>
</evidence>
<feature type="compositionally biased region" description="Basic and acidic residues" evidence="1">
    <location>
        <begin position="37"/>
        <end position="67"/>
    </location>
</feature>
<proteinExistence type="predicted"/>
<dbReference type="Proteomes" id="UP000479000">
    <property type="component" value="Unassembled WGS sequence"/>
</dbReference>
<evidence type="ECO:0000313" key="3">
    <source>
        <dbReference type="Proteomes" id="UP000479000"/>
    </source>
</evidence>